<dbReference type="AlphaFoldDB" id="A0A7R9BEX1"/>
<sequence length="77" mass="8454">MLGSPVCYCHGICSNRKLTGAKSSHLKRLSVLDTTFVTANGLLAHNHPAWLNLYLCACKLLDTALALPTNRLPQFQM</sequence>
<protein>
    <submittedName>
        <fullName evidence="1">Uncharacterized protein</fullName>
    </submittedName>
</protein>
<accession>A0A7R9BEX1</accession>
<keyword evidence="2" id="KW-1185">Reference proteome</keyword>
<dbReference type="EMBL" id="OA882223">
    <property type="protein sequence ID" value="CAD7273904.1"/>
    <property type="molecule type" value="Genomic_DNA"/>
</dbReference>
<reference evidence="1" key="1">
    <citation type="submission" date="2020-11" db="EMBL/GenBank/DDBJ databases">
        <authorList>
            <person name="Tran Van P."/>
        </authorList>
    </citation>
    <scope>NUCLEOTIDE SEQUENCE</scope>
</reference>
<organism evidence="1">
    <name type="scientific">Notodromas monacha</name>
    <dbReference type="NCBI Taxonomy" id="399045"/>
    <lineage>
        <taxon>Eukaryota</taxon>
        <taxon>Metazoa</taxon>
        <taxon>Ecdysozoa</taxon>
        <taxon>Arthropoda</taxon>
        <taxon>Crustacea</taxon>
        <taxon>Oligostraca</taxon>
        <taxon>Ostracoda</taxon>
        <taxon>Podocopa</taxon>
        <taxon>Podocopida</taxon>
        <taxon>Cypridocopina</taxon>
        <taxon>Cypridoidea</taxon>
        <taxon>Cyprididae</taxon>
        <taxon>Notodromas</taxon>
    </lineage>
</organism>
<dbReference type="EMBL" id="CAJPEX010000186">
    <property type="protein sequence ID" value="CAG0914056.1"/>
    <property type="molecule type" value="Genomic_DNA"/>
</dbReference>
<gene>
    <name evidence="1" type="ORF">NMOB1V02_LOCUS1768</name>
</gene>
<name>A0A7R9BEX1_9CRUS</name>
<evidence type="ECO:0000313" key="1">
    <source>
        <dbReference type="EMBL" id="CAD7273904.1"/>
    </source>
</evidence>
<evidence type="ECO:0000313" key="2">
    <source>
        <dbReference type="Proteomes" id="UP000678499"/>
    </source>
</evidence>
<proteinExistence type="predicted"/>
<dbReference type="Proteomes" id="UP000678499">
    <property type="component" value="Unassembled WGS sequence"/>
</dbReference>
<dbReference type="OrthoDB" id="297643at2759"/>